<evidence type="ECO:0000256" key="3">
    <source>
        <dbReference type="ARBA" id="ARBA00022989"/>
    </source>
</evidence>
<dbReference type="OrthoDB" id="9810556at2"/>
<protein>
    <submittedName>
        <fullName evidence="7">DMT family transporter</fullName>
    </submittedName>
</protein>
<reference evidence="8" key="1">
    <citation type="submission" date="2019-01" db="EMBL/GenBank/DDBJ databases">
        <title>Gri0909 isolated from a small marine red alga.</title>
        <authorList>
            <person name="Kim J."/>
            <person name="Jeong S.E."/>
            <person name="Jeon C.O."/>
        </authorList>
    </citation>
    <scope>NUCLEOTIDE SEQUENCE [LARGE SCALE GENOMIC DNA]</scope>
    <source>
        <strain evidence="8">Gri0909</strain>
    </source>
</reference>
<feature type="transmembrane region" description="Helical" evidence="5">
    <location>
        <begin position="12"/>
        <end position="31"/>
    </location>
</feature>
<feature type="transmembrane region" description="Helical" evidence="5">
    <location>
        <begin position="219"/>
        <end position="240"/>
    </location>
</feature>
<dbReference type="PANTHER" id="PTHR32322:SF9">
    <property type="entry name" value="AMINO-ACID METABOLITE EFFLUX PUMP-RELATED"/>
    <property type="match status" value="1"/>
</dbReference>
<evidence type="ECO:0000313" key="7">
    <source>
        <dbReference type="EMBL" id="RVU36481.1"/>
    </source>
</evidence>
<feature type="transmembrane region" description="Helical" evidence="5">
    <location>
        <begin position="252"/>
        <end position="270"/>
    </location>
</feature>
<evidence type="ECO:0000256" key="4">
    <source>
        <dbReference type="ARBA" id="ARBA00023136"/>
    </source>
</evidence>
<evidence type="ECO:0000259" key="6">
    <source>
        <dbReference type="Pfam" id="PF00892"/>
    </source>
</evidence>
<evidence type="ECO:0000256" key="2">
    <source>
        <dbReference type="ARBA" id="ARBA00022692"/>
    </source>
</evidence>
<evidence type="ECO:0000256" key="5">
    <source>
        <dbReference type="SAM" id="Phobius"/>
    </source>
</evidence>
<dbReference type="Pfam" id="PF00892">
    <property type="entry name" value="EamA"/>
    <property type="match status" value="2"/>
</dbReference>
<sequence length="299" mass="30514">MTEKGANTMTVRHWLLILATAASFGSSFFFIKLAVSDLPPMTIAAGRAMVAALVIGVVASRRGVSMPSPGPDWRPLLFVGALTAIVPYALIAMGQSHIDSSLGGILFASIPLFSLAFSRIAFPDQVLSTDRIAGAVIGLAGVAAVIGPQALKGLSGQLLGAGLTLAAAASYAAGGVFTRTQMHLPPMVVAAGQVMVAAPVLTIAAALTDAPWTLDPSAMALAAVCAAGLVSTALPVVLFFRLISEIGPTRTSILTFFMPVFSVLLGTILLGEAPGSFAYVGLALIISGAVLISRDGRKK</sequence>
<organism evidence="7 8">
    <name type="scientific">Hwanghaeella grinnelliae</name>
    <dbReference type="NCBI Taxonomy" id="2500179"/>
    <lineage>
        <taxon>Bacteria</taxon>
        <taxon>Pseudomonadati</taxon>
        <taxon>Pseudomonadota</taxon>
        <taxon>Alphaproteobacteria</taxon>
        <taxon>Rhodospirillales</taxon>
        <taxon>Rhodospirillaceae</taxon>
        <taxon>Hwanghaeella</taxon>
    </lineage>
</organism>
<evidence type="ECO:0000313" key="8">
    <source>
        <dbReference type="Proteomes" id="UP000287447"/>
    </source>
</evidence>
<proteinExistence type="predicted"/>
<feature type="transmembrane region" description="Helical" evidence="5">
    <location>
        <begin position="132"/>
        <end position="151"/>
    </location>
</feature>
<gene>
    <name evidence="7" type="ORF">EOI86_14910</name>
</gene>
<feature type="transmembrane region" description="Helical" evidence="5">
    <location>
        <begin position="276"/>
        <end position="293"/>
    </location>
</feature>
<dbReference type="InterPro" id="IPR050638">
    <property type="entry name" value="AA-Vitamin_Transporters"/>
</dbReference>
<dbReference type="Proteomes" id="UP000287447">
    <property type="component" value="Unassembled WGS sequence"/>
</dbReference>
<dbReference type="EMBL" id="SADE01000002">
    <property type="protein sequence ID" value="RVU36481.1"/>
    <property type="molecule type" value="Genomic_DNA"/>
</dbReference>
<comment type="subcellular location">
    <subcellularLocation>
        <location evidence="1">Membrane</location>
        <topology evidence="1">Multi-pass membrane protein</topology>
    </subcellularLocation>
</comment>
<feature type="domain" description="EamA" evidence="6">
    <location>
        <begin position="159"/>
        <end position="293"/>
    </location>
</feature>
<dbReference type="GO" id="GO:0016020">
    <property type="term" value="C:membrane"/>
    <property type="evidence" value="ECO:0007669"/>
    <property type="project" value="UniProtKB-SubCell"/>
</dbReference>
<dbReference type="PANTHER" id="PTHR32322">
    <property type="entry name" value="INNER MEMBRANE TRANSPORTER"/>
    <property type="match status" value="1"/>
</dbReference>
<dbReference type="SUPFAM" id="SSF103481">
    <property type="entry name" value="Multidrug resistance efflux transporter EmrE"/>
    <property type="match status" value="2"/>
</dbReference>
<keyword evidence="4 5" id="KW-0472">Membrane</keyword>
<dbReference type="InterPro" id="IPR000620">
    <property type="entry name" value="EamA_dom"/>
</dbReference>
<comment type="caution">
    <text evidence="7">The sequence shown here is derived from an EMBL/GenBank/DDBJ whole genome shotgun (WGS) entry which is preliminary data.</text>
</comment>
<name>A0A3S2W4S7_9PROT</name>
<evidence type="ECO:0000256" key="1">
    <source>
        <dbReference type="ARBA" id="ARBA00004141"/>
    </source>
</evidence>
<keyword evidence="3 5" id="KW-1133">Transmembrane helix</keyword>
<feature type="transmembrane region" description="Helical" evidence="5">
    <location>
        <begin position="184"/>
        <end position="207"/>
    </location>
</feature>
<feature type="transmembrane region" description="Helical" evidence="5">
    <location>
        <begin position="157"/>
        <end position="177"/>
    </location>
</feature>
<accession>A0A3S2W4S7</accession>
<dbReference type="InterPro" id="IPR037185">
    <property type="entry name" value="EmrE-like"/>
</dbReference>
<dbReference type="AlphaFoldDB" id="A0A3S2W4S7"/>
<feature type="transmembrane region" description="Helical" evidence="5">
    <location>
        <begin position="101"/>
        <end position="120"/>
    </location>
</feature>
<feature type="transmembrane region" description="Helical" evidence="5">
    <location>
        <begin position="76"/>
        <end position="95"/>
    </location>
</feature>
<keyword evidence="8" id="KW-1185">Reference proteome</keyword>
<feature type="domain" description="EamA" evidence="6">
    <location>
        <begin position="15"/>
        <end position="145"/>
    </location>
</feature>
<keyword evidence="2 5" id="KW-0812">Transmembrane</keyword>
<feature type="transmembrane region" description="Helical" evidence="5">
    <location>
        <begin position="43"/>
        <end position="64"/>
    </location>
</feature>